<comment type="caution">
    <text evidence="1">The sequence shown here is derived from an EMBL/GenBank/DDBJ whole genome shotgun (WGS) entry which is preliminary data.</text>
</comment>
<organism evidence="1 2">
    <name type="scientific">Microscilla marina ATCC 23134</name>
    <dbReference type="NCBI Taxonomy" id="313606"/>
    <lineage>
        <taxon>Bacteria</taxon>
        <taxon>Pseudomonadati</taxon>
        <taxon>Bacteroidota</taxon>
        <taxon>Cytophagia</taxon>
        <taxon>Cytophagales</taxon>
        <taxon>Microscillaceae</taxon>
        <taxon>Microscilla</taxon>
    </lineage>
</organism>
<accession>A1ZCZ0</accession>
<keyword evidence="2" id="KW-1185">Reference proteome</keyword>
<protein>
    <submittedName>
        <fullName evidence="1">Uncharacterized protein</fullName>
    </submittedName>
</protein>
<dbReference type="AlphaFoldDB" id="A1ZCZ0"/>
<dbReference type="Proteomes" id="UP000004095">
    <property type="component" value="Unassembled WGS sequence"/>
</dbReference>
<dbReference type="EMBL" id="AAWS01000002">
    <property type="protein sequence ID" value="EAY31529.1"/>
    <property type="molecule type" value="Genomic_DNA"/>
</dbReference>
<sequence>MSELHFWRKRPSPRRKIGILKLVPFFEEASCPEEKSGF</sequence>
<gene>
    <name evidence="1" type="ORF">M23134_05035</name>
</gene>
<reference evidence="1 2" key="1">
    <citation type="submission" date="2007-01" db="EMBL/GenBank/DDBJ databases">
        <authorList>
            <person name="Haygood M."/>
            <person name="Podell S."/>
            <person name="Anderson C."/>
            <person name="Hopkinson B."/>
            <person name="Roe K."/>
            <person name="Barbeau K."/>
            <person name="Gaasterland T."/>
            <person name="Ferriera S."/>
            <person name="Johnson J."/>
            <person name="Kravitz S."/>
            <person name="Beeson K."/>
            <person name="Sutton G."/>
            <person name="Rogers Y.-H."/>
            <person name="Friedman R."/>
            <person name="Frazier M."/>
            <person name="Venter J.C."/>
        </authorList>
    </citation>
    <scope>NUCLEOTIDE SEQUENCE [LARGE SCALE GENOMIC DNA]</scope>
    <source>
        <strain evidence="1 2">ATCC 23134</strain>
    </source>
</reference>
<proteinExistence type="predicted"/>
<evidence type="ECO:0000313" key="2">
    <source>
        <dbReference type="Proteomes" id="UP000004095"/>
    </source>
</evidence>
<name>A1ZCZ0_MICM2</name>
<evidence type="ECO:0000313" key="1">
    <source>
        <dbReference type="EMBL" id="EAY31529.1"/>
    </source>
</evidence>